<sequence>MLDPDADEGRALAGGRAWAIGRLIGTAGLAGPDVGPILERALKDAAGLSVPAFPAIAHATLARTRANGRKPSELETCLRLFLAVARGKV</sequence>
<dbReference type="EMBL" id="CP068570">
    <property type="protein sequence ID" value="QQZ51741.1"/>
    <property type="molecule type" value="Genomic_DNA"/>
</dbReference>
<protein>
    <submittedName>
        <fullName evidence="1">Uncharacterized protein</fullName>
    </submittedName>
</protein>
<evidence type="ECO:0000313" key="1">
    <source>
        <dbReference type="EMBL" id="QQZ51741.1"/>
    </source>
</evidence>
<dbReference type="AlphaFoldDB" id="A0A974P5S4"/>
<reference evidence="1" key="1">
    <citation type="submission" date="2021-01" db="EMBL/GenBank/DDBJ databases">
        <title>Genome sequence of Phenylobacterium sp. 20VBR1 isolated from a valley glaceir, Ny-Alesund, Svalbard.</title>
        <authorList>
            <person name="Thomas F.A."/>
            <person name="Krishnan K.P."/>
            <person name="Sinha R.K."/>
        </authorList>
    </citation>
    <scope>NUCLEOTIDE SEQUENCE</scope>
    <source>
        <strain evidence="1">20VBR1</strain>
    </source>
</reference>
<gene>
    <name evidence="1" type="ORF">JKL49_13020</name>
</gene>
<proteinExistence type="predicted"/>
<organism evidence="1">
    <name type="scientific">Phenylobacterium glaciei</name>
    <dbReference type="NCBI Taxonomy" id="2803784"/>
    <lineage>
        <taxon>Bacteria</taxon>
        <taxon>Pseudomonadati</taxon>
        <taxon>Pseudomonadota</taxon>
        <taxon>Alphaproteobacteria</taxon>
        <taxon>Caulobacterales</taxon>
        <taxon>Caulobacteraceae</taxon>
        <taxon>Phenylobacterium</taxon>
    </lineage>
</organism>
<name>A0A974P5S4_9CAUL</name>
<accession>A0A974P5S4</accession>